<sequence length="762" mass="85317">MQSVYWNMERVDKTFSKARSLWKQDGGERISSTLEASLLQAPLPYTAPAFLKTTDLFAMIERMQSNRMDEQRCTLPPPLKTEEDYIPYPSVHEVLGRKSPFPLILLPQFGGYWIEGTNHELSNGNDPENLLSPTSRFKLECNTTAKIYRKQFLGKEHFNYYTVDSALGHLVFSVKYEVIGDQEHLRLMLRSKLKTYHDVIPISCLTEFPNIVQMAKLVCEEVNVDRFFPVLYPKASRLIVTFDEHVISNNFKFGVIYQKFGQTSEEELFGNNEESPAFVEFLEFLGEKIDLHDFKGFRGGLDVTHGQTGTESIYHNFHNKEVMFHVSTKLPYTEGDTQQLQRKRHIGNDIVAIVFQEENTPFVPDMIASNFLHAYIVVQAENACSDNVLYKVSVTSRDDVPFFGPALPDPAVFRKGPEFHEFLFTKLINAEYACYKAEKFAKLEERTRSALLETLYEELHINSQAMMGLGGEDDKLENGGGGSGGFFESFKRVIRSRSQSLDAMGINIRKHTVSSSHSGSFTHNNNHHLHSPETPKMPGISLLVPGKSPSKYGRRGSAIGIGTIEESLIIPGKSPTRKKSGPFSSRRSSAIGIENIQEVQEKSSRECSPSTQKTPDSGHASQDPKSENSSNQSSPEVLVTKNSSAMCCRAPSIPEAHDLSRSSSNASSFASVVEENETEATEDYDTGMESLSSAGTPHKRDSFTYSTWLEDNMSSISTNSRGNSPATGRSLLPEGGKGTEQNRTDIRIKLERPHDHKSTSNC</sequence>
<dbReference type="Pfam" id="PF02145">
    <property type="entry name" value="Rap_GAP"/>
    <property type="match status" value="1"/>
</dbReference>
<dbReference type="PANTHER" id="PTHR15711">
    <property type="entry name" value="RAP GTPASE-ACTIVATING PROTEIN"/>
    <property type="match status" value="1"/>
</dbReference>
<feature type="compositionally biased region" description="Basic and acidic residues" evidence="3">
    <location>
        <begin position="740"/>
        <end position="762"/>
    </location>
</feature>
<dbReference type="PANTHER" id="PTHR15711:SF3">
    <property type="entry name" value="RAP1 GTPASE-ACTIVATING PROTEIN 1"/>
    <property type="match status" value="1"/>
</dbReference>
<accession>A0A8B9HPL6</accession>
<dbReference type="GO" id="GO:0051056">
    <property type="term" value="P:regulation of small GTPase mediated signal transduction"/>
    <property type="evidence" value="ECO:0007669"/>
    <property type="project" value="InterPro"/>
</dbReference>
<dbReference type="GO" id="GO:0005096">
    <property type="term" value="F:GTPase activator activity"/>
    <property type="evidence" value="ECO:0007669"/>
    <property type="project" value="UniProtKB-KW"/>
</dbReference>
<keyword evidence="1" id="KW-0343">GTPase activation</keyword>
<reference evidence="5" key="1">
    <citation type="submission" date="2025-08" db="UniProtKB">
        <authorList>
            <consortium name="Ensembl"/>
        </authorList>
    </citation>
    <scope>IDENTIFICATION</scope>
</reference>
<dbReference type="Ensembl" id="ENSAMXT00005017962.1">
    <property type="protein sequence ID" value="ENSAMXP00005016276.1"/>
    <property type="gene ID" value="ENSAMXG00005008298.1"/>
</dbReference>
<dbReference type="GO" id="GO:0005737">
    <property type="term" value="C:cytoplasm"/>
    <property type="evidence" value="ECO:0007669"/>
    <property type="project" value="TreeGrafter"/>
</dbReference>
<feature type="compositionally biased region" description="Acidic residues" evidence="3">
    <location>
        <begin position="674"/>
        <end position="686"/>
    </location>
</feature>
<dbReference type="InterPro" id="IPR003109">
    <property type="entry name" value="GoLoco_motif"/>
</dbReference>
<organism evidence="5 6">
    <name type="scientific">Astyanax mexicanus</name>
    <name type="common">Blind cave fish</name>
    <name type="synonym">Astyanax fasciatus mexicanus</name>
    <dbReference type="NCBI Taxonomy" id="7994"/>
    <lineage>
        <taxon>Eukaryota</taxon>
        <taxon>Metazoa</taxon>
        <taxon>Chordata</taxon>
        <taxon>Craniata</taxon>
        <taxon>Vertebrata</taxon>
        <taxon>Euteleostomi</taxon>
        <taxon>Actinopterygii</taxon>
        <taxon>Neopterygii</taxon>
        <taxon>Teleostei</taxon>
        <taxon>Ostariophysi</taxon>
        <taxon>Characiformes</taxon>
        <taxon>Characoidei</taxon>
        <taxon>Acestrorhamphidae</taxon>
        <taxon>Acestrorhamphinae</taxon>
        <taxon>Astyanax</taxon>
    </lineage>
</organism>
<dbReference type="PROSITE" id="PS50877">
    <property type="entry name" value="GOLOCO"/>
    <property type="match status" value="1"/>
</dbReference>
<dbReference type="InterPro" id="IPR000331">
    <property type="entry name" value="Rap/Ran_GAP_dom"/>
</dbReference>
<protein>
    <submittedName>
        <fullName evidence="5">RAP1 GTPase activating protein</fullName>
    </submittedName>
</protein>
<feature type="domain" description="Rap-GAP" evidence="4">
    <location>
        <begin position="239"/>
        <end position="455"/>
    </location>
</feature>
<dbReference type="Pfam" id="PF02188">
    <property type="entry name" value="GoLoco"/>
    <property type="match status" value="1"/>
</dbReference>
<feature type="compositionally biased region" description="Polar residues" evidence="3">
    <location>
        <begin position="627"/>
        <end position="641"/>
    </location>
</feature>
<feature type="compositionally biased region" description="Polar residues" evidence="3">
    <location>
        <begin position="606"/>
        <end position="615"/>
    </location>
</feature>
<evidence type="ECO:0000256" key="1">
    <source>
        <dbReference type="ARBA" id="ARBA00022468"/>
    </source>
</evidence>
<dbReference type="InterPro" id="IPR035974">
    <property type="entry name" value="Rap/Ran-GAP_sf"/>
</dbReference>
<evidence type="ECO:0000313" key="6">
    <source>
        <dbReference type="Proteomes" id="UP000694621"/>
    </source>
</evidence>
<dbReference type="Gene3D" id="6.10.140.210">
    <property type="match status" value="1"/>
</dbReference>
<feature type="compositionally biased region" description="Low complexity" evidence="3">
    <location>
        <begin position="661"/>
        <end position="671"/>
    </location>
</feature>
<feature type="region of interest" description="Disordered" evidence="3">
    <location>
        <begin position="514"/>
        <end position="556"/>
    </location>
</feature>
<comment type="function">
    <text evidence="2">GTPase activator for the nuclear Ras-related regulatory protein RAP-1A (KREV-1), converting it to the putatively inactive GDP-bound state.</text>
</comment>
<evidence type="ECO:0000256" key="2">
    <source>
        <dbReference type="ARBA" id="ARBA00057316"/>
    </source>
</evidence>
<feature type="region of interest" description="Disordered" evidence="3">
    <location>
        <begin position="655"/>
        <end position="702"/>
    </location>
</feature>
<dbReference type="Proteomes" id="UP000694621">
    <property type="component" value="Unplaced"/>
</dbReference>
<dbReference type="SMART" id="SM00390">
    <property type="entry name" value="GoLoco"/>
    <property type="match status" value="1"/>
</dbReference>
<dbReference type="SUPFAM" id="SSF111347">
    <property type="entry name" value="Rap/Ran-GAP"/>
    <property type="match status" value="1"/>
</dbReference>
<feature type="compositionally biased region" description="Polar residues" evidence="3">
    <location>
        <begin position="714"/>
        <end position="727"/>
    </location>
</feature>
<evidence type="ECO:0000313" key="5">
    <source>
        <dbReference type="Ensembl" id="ENSAMXP00005016276.1"/>
    </source>
</evidence>
<dbReference type="Pfam" id="PF21022">
    <property type="entry name" value="Rap-GAP_dimer"/>
    <property type="match status" value="1"/>
</dbReference>
<dbReference type="PROSITE" id="PS50085">
    <property type="entry name" value="RAPGAP"/>
    <property type="match status" value="1"/>
</dbReference>
<dbReference type="AlphaFoldDB" id="A0A8B9HPL6"/>
<proteinExistence type="predicted"/>
<feature type="region of interest" description="Disordered" evidence="3">
    <location>
        <begin position="570"/>
        <end position="641"/>
    </location>
</feature>
<feature type="compositionally biased region" description="Polar residues" evidence="3">
    <location>
        <begin position="514"/>
        <end position="524"/>
    </location>
</feature>
<evidence type="ECO:0000259" key="4">
    <source>
        <dbReference type="PROSITE" id="PS50085"/>
    </source>
</evidence>
<name>A0A8B9HPL6_ASTMX</name>
<feature type="region of interest" description="Disordered" evidence="3">
    <location>
        <begin position="714"/>
        <end position="762"/>
    </location>
</feature>
<dbReference type="FunFam" id="3.40.50.11210:FF:000003">
    <property type="entry name" value="RAP1 GTPase activating protein 2"/>
    <property type="match status" value="1"/>
</dbReference>
<dbReference type="Gene3D" id="3.40.50.11210">
    <property type="entry name" value="Rap/Ran-GAP"/>
    <property type="match status" value="1"/>
</dbReference>
<evidence type="ECO:0000256" key="3">
    <source>
        <dbReference type="SAM" id="MobiDB-lite"/>
    </source>
</evidence>
<dbReference type="InterPro" id="IPR050989">
    <property type="entry name" value="Rap1_Ran_GAP"/>
</dbReference>